<dbReference type="GO" id="GO:0008483">
    <property type="term" value="F:transaminase activity"/>
    <property type="evidence" value="ECO:0007669"/>
    <property type="project" value="UniProtKB-KW"/>
</dbReference>
<sequence length="130" mass="14597">REPCRRRPLSSPVQETLEAQSKKGVPVTGIIVEPIQCEGGDHIGSNYWFQGLQSICAQEDIVYLIDEVQTGGGPTGKLWAHEWFELNGPPDIVTFSKKMLTGGLYHKRELRPKQSFRIFNTWVGDPGTDK</sequence>
<organism evidence="5 6">
    <name type="scientific">Caligus rogercresseyi</name>
    <name type="common">Sea louse</name>
    <dbReference type="NCBI Taxonomy" id="217165"/>
    <lineage>
        <taxon>Eukaryota</taxon>
        <taxon>Metazoa</taxon>
        <taxon>Ecdysozoa</taxon>
        <taxon>Arthropoda</taxon>
        <taxon>Crustacea</taxon>
        <taxon>Multicrustacea</taxon>
        <taxon>Hexanauplia</taxon>
        <taxon>Copepoda</taxon>
        <taxon>Siphonostomatoida</taxon>
        <taxon>Caligidae</taxon>
        <taxon>Caligus</taxon>
    </lineage>
</organism>
<dbReference type="OrthoDB" id="5419315at2759"/>
<keyword evidence="4" id="KW-0808">Transferase</keyword>
<dbReference type="InterPro" id="IPR005814">
    <property type="entry name" value="Aminotrans_3"/>
</dbReference>
<comment type="similarity">
    <text evidence="2">Belongs to the class-III pyridoxal-phosphate-dependent aminotransferase family.</text>
</comment>
<proteinExistence type="inferred from homology"/>
<dbReference type="InterPro" id="IPR015424">
    <property type="entry name" value="PyrdxlP-dep_Trfase"/>
</dbReference>
<evidence type="ECO:0000256" key="4">
    <source>
        <dbReference type="ARBA" id="ARBA00022679"/>
    </source>
</evidence>
<dbReference type="Pfam" id="PF00202">
    <property type="entry name" value="Aminotran_3"/>
    <property type="match status" value="1"/>
</dbReference>
<comment type="cofactor">
    <cofactor evidence="1">
        <name>pyridoxal 5'-phosphate</name>
        <dbReference type="ChEBI" id="CHEBI:597326"/>
    </cofactor>
</comment>
<feature type="non-terminal residue" evidence="5">
    <location>
        <position position="130"/>
    </location>
</feature>
<accession>A0A7T8GL85</accession>
<evidence type="ECO:0000256" key="3">
    <source>
        <dbReference type="ARBA" id="ARBA00022576"/>
    </source>
</evidence>
<keyword evidence="6" id="KW-1185">Reference proteome</keyword>
<dbReference type="AlphaFoldDB" id="A0A7T8GL85"/>
<dbReference type="SUPFAM" id="SSF53383">
    <property type="entry name" value="PLP-dependent transferases"/>
    <property type="match status" value="1"/>
</dbReference>
<dbReference type="GO" id="GO:0030170">
    <property type="term" value="F:pyridoxal phosphate binding"/>
    <property type="evidence" value="ECO:0007669"/>
    <property type="project" value="InterPro"/>
</dbReference>
<dbReference type="PANTHER" id="PTHR43206:SF1">
    <property type="entry name" value="4-AMINOBUTYRATE AMINOTRANSFERASE, MITOCHONDRIAL"/>
    <property type="match status" value="1"/>
</dbReference>
<dbReference type="GO" id="GO:0009450">
    <property type="term" value="P:gamma-aminobutyric acid catabolic process"/>
    <property type="evidence" value="ECO:0007669"/>
    <property type="project" value="TreeGrafter"/>
</dbReference>
<evidence type="ECO:0000256" key="2">
    <source>
        <dbReference type="ARBA" id="ARBA00008954"/>
    </source>
</evidence>
<gene>
    <name evidence="5" type="ORF">FKW44_025090</name>
</gene>
<evidence type="ECO:0000313" key="5">
    <source>
        <dbReference type="EMBL" id="QQP31479.1"/>
    </source>
</evidence>
<keyword evidence="3" id="KW-0032">Aminotransferase</keyword>
<feature type="non-terminal residue" evidence="5">
    <location>
        <position position="1"/>
    </location>
</feature>
<dbReference type="Proteomes" id="UP000595437">
    <property type="component" value="Chromosome 21"/>
</dbReference>
<dbReference type="PANTHER" id="PTHR43206">
    <property type="entry name" value="AMINOTRANSFERASE"/>
    <property type="match status" value="1"/>
</dbReference>
<dbReference type="Gene3D" id="3.40.640.10">
    <property type="entry name" value="Type I PLP-dependent aspartate aminotransferase-like (Major domain)"/>
    <property type="match status" value="1"/>
</dbReference>
<evidence type="ECO:0000256" key="1">
    <source>
        <dbReference type="ARBA" id="ARBA00001933"/>
    </source>
</evidence>
<dbReference type="EMBL" id="CP045910">
    <property type="protein sequence ID" value="QQP31479.1"/>
    <property type="molecule type" value="Genomic_DNA"/>
</dbReference>
<evidence type="ECO:0000313" key="6">
    <source>
        <dbReference type="Proteomes" id="UP000595437"/>
    </source>
</evidence>
<protein>
    <recommendedName>
        <fullName evidence="7">4-aminobutyrate aminotransferase, mitochondrial</fullName>
    </recommendedName>
</protein>
<dbReference type="InterPro" id="IPR015421">
    <property type="entry name" value="PyrdxlP-dep_Trfase_major"/>
</dbReference>
<name>A0A7T8GL85_CALRO</name>
<reference evidence="6" key="1">
    <citation type="submission" date="2021-01" db="EMBL/GenBank/DDBJ databases">
        <title>Caligus Genome Assembly.</title>
        <authorList>
            <person name="Gallardo-Escarate C."/>
        </authorList>
    </citation>
    <scope>NUCLEOTIDE SEQUENCE [LARGE SCALE GENOMIC DNA]</scope>
</reference>
<evidence type="ECO:0008006" key="7">
    <source>
        <dbReference type="Google" id="ProtNLM"/>
    </source>
</evidence>
<dbReference type="GO" id="GO:0005739">
    <property type="term" value="C:mitochondrion"/>
    <property type="evidence" value="ECO:0007669"/>
    <property type="project" value="TreeGrafter"/>
</dbReference>